<keyword evidence="3" id="KW-1185">Reference proteome</keyword>
<dbReference type="RefSeq" id="WP_224055741.1">
    <property type="nucleotide sequence ID" value="NZ_AP025145.1"/>
</dbReference>
<dbReference type="AlphaFoldDB" id="A0AAV5P033"/>
<dbReference type="Gene3D" id="1.10.260.40">
    <property type="entry name" value="lambda repressor-like DNA-binding domains"/>
    <property type="match status" value="1"/>
</dbReference>
<protein>
    <submittedName>
        <fullName evidence="2">Transcriptional regulator</fullName>
    </submittedName>
</protein>
<gene>
    <name evidence="2" type="ORF">GCM10007932_55100</name>
</gene>
<comment type="caution">
    <text evidence="2">The sequence shown here is derived from an EMBL/GenBank/DDBJ whole genome shotgun (WGS) entry which is preliminary data.</text>
</comment>
<reference evidence="3" key="1">
    <citation type="journal article" date="2019" name="Int. J. Syst. Evol. Microbiol.">
        <title>The Global Catalogue of Microorganisms (GCM) 10K type strain sequencing project: providing services to taxonomists for standard genome sequencing and annotation.</title>
        <authorList>
            <consortium name="The Broad Institute Genomics Platform"/>
            <consortium name="The Broad Institute Genome Sequencing Center for Infectious Disease"/>
            <person name="Wu L."/>
            <person name="Ma J."/>
        </authorList>
    </citation>
    <scope>NUCLEOTIDE SEQUENCE [LARGE SCALE GENOMIC DNA]</scope>
    <source>
        <strain evidence="3">NBRC 15640</strain>
    </source>
</reference>
<evidence type="ECO:0000259" key="1">
    <source>
        <dbReference type="SMART" id="SM00530"/>
    </source>
</evidence>
<dbReference type="InterPro" id="IPR010982">
    <property type="entry name" value="Lambda_DNA-bd_dom_sf"/>
</dbReference>
<dbReference type="Proteomes" id="UP001156690">
    <property type="component" value="Unassembled WGS sequence"/>
</dbReference>
<organism evidence="2 3">
    <name type="scientific">Vibrio penaeicida</name>
    <dbReference type="NCBI Taxonomy" id="104609"/>
    <lineage>
        <taxon>Bacteria</taxon>
        <taxon>Pseudomonadati</taxon>
        <taxon>Pseudomonadota</taxon>
        <taxon>Gammaproteobacteria</taxon>
        <taxon>Vibrionales</taxon>
        <taxon>Vibrionaceae</taxon>
        <taxon>Vibrio</taxon>
    </lineage>
</organism>
<proteinExistence type="predicted"/>
<dbReference type="InterPro" id="IPR001387">
    <property type="entry name" value="Cro/C1-type_HTH"/>
</dbReference>
<feature type="domain" description="HTH cro/C1-type" evidence="1">
    <location>
        <begin position="10"/>
        <end position="65"/>
    </location>
</feature>
<evidence type="ECO:0000313" key="3">
    <source>
        <dbReference type="Proteomes" id="UP001156690"/>
    </source>
</evidence>
<evidence type="ECO:0000313" key="2">
    <source>
        <dbReference type="EMBL" id="GLQ76147.1"/>
    </source>
</evidence>
<dbReference type="SMART" id="SM00530">
    <property type="entry name" value="HTH_XRE"/>
    <property type="match status" value="1"/>
</dbReference>
<accession>A0AAV5P033</accession>
<dbReference type="Pfam" id="PF13443">
    <property type="entry name" value="HTH_26"/>
    <property type="match status" value="1"/>
</dbReference>
<dbReference type="GO" id="GO:0003677">
    <property type="term" value="F:DNA binding"/>
    <property type="evidence" value="ECO:0007669"/>
    <property type="project" value="InterPro"/>
</dbReference>
<name>A0AAV5P033_9VIBR</name>
<dbReference type="SUPFAM" id="SSF47413">
    <property type="entry name" value="lambda repressor-like DNA-binding domains"/>
    <property type="match status" value="1"/>
</dbReference>
<sequence>MSETDKVITELKRQLKISGVKYTDVAQALSLTEGSVKRLLASGNQISLERLNAICELIDMDMAELFKLASPTQALTALTYEQEKQLVDDKALLLVAVCVVNGYQFEEILNQYEFTQPELIKYLVQLDKLDIIELLPNNRLKLKLSPTFSWIAGGPIQRFFQQQVQDEFFRSHFSGEDEKLMMATGLMSIPSNKKIQKRIDKLVSDFYTACRDDGELNLDDRHGTSMIVGIRHWSLPQFKRHERPKK</sequence>
<dbReference type="EMBL" id="BSNX01000075">
    <property type="protein sequence ID" value="GLQ76147.1"/>
    <property type="molecule type" value="Genomic_DNA"/>
</dbReference>